<dbReference type="NCBIfam" id="NF045605">
    <property type="entry name" value="xseB_Acin_var"/>
    <property type="match status" value="1"/>
</dbReference>
<dbReference type="AlphaFoldDB" id="A0A4Q7Z6A1"/>
<organism evidence="1 2">
    <name type="scientific">Fluviicoccus keumensis</name>
    <dbReference type="NCBI Taxonomy" id="1435465"/>
    <lineage>
        <taxon>Bacteria</taxon>
        <taxon>Pseudomonadati</taxon>
        <taxon>Pseudomonadota</taxon>
        <taxon>Gammaproteobacteria</taxon>
        <taxon>Moraxellales</taxon>
        <taxon>Moraxellaceae</taxon>
        <taxon>Fluviicoccus</taxon>
    </lineage>
</organism>
<gene>
    <name evidence="1" type="ORF">EV700_2052</name>
</gene>
<dbReference type="EMBL" id="SHKX01000012">
    <property type="protein sequence ID" value="RZU45235.1"/>
    <property type="molecule type" value="Genomic_DNA"/>
</dbReference>
<accession>A0A4Q7Z6A1</accession>
<name>A0A4Q7Z6A1_9GAMM</name>
<dbReference type="OrthoDB" id="9132715at2"/>
<sequence>MSKAKTAPGFNDNFLILQRNAERLREEKDLDIDSLVPLVEESARAYQVCKARIEAVKQALEAHLQSGDSSENMTE</sequence>
<comment type="caution">
    <text evidence="1">The sequence shown here is derived from an EMBL/GenBank/DDBJ whole genome shotgun (WGS) entry which is preliminary data.</text>
</comment>
<protein>
    <submittedName>
        <fullName evidence="1">Exodeoxyribonuclease VII small subunit</fullName>
    </submittedName>
</protein>
<reference evidence="1 2" key="1">
    <citation type="submission" date="2019-02" db="EMBL/GenBank/DDBJ databases">
        <title>Genomic Encyclopedia of Type Strains, Phase IV (KMG-IV): sequencing the most valuable type-strain genomes for metagenomic binning, comparative biology and taxonomic classification.</title>
        <authorList>
            <person name="Goeker M."/>
        </authorList>
    </citation>
    <scope>NUCLEOTIDE SEQUENCE [LARGE SCALE GENOMIC DNA]</scope>
    <source>
        <strain evidence="1 2">DSM 105135</strain>
    </source>
</reference>
<evidence type="ECO:0000313" key="1">
    <source>
        <dbReference type="EMBL" id="RZU45235.1"/>
    </source>
</evidence>
<dbReference type="RefSeq" id="WP_130413367.1">
    <property type="nucleotide sequence ID" value="NZ_SHKX01000012.1"/>
</dbReference>
<proteinExistence type="predicted"/>
<keyword evidence="2" id="KW-1185">Reference proteome</keyword>
<dbReference type="Proteomes" id="UP000292423">
    <property type="component" value="Unassembled WGS sequence"/>
</dbReference>
<evidence type="ECO:0000313" key="2">
    <source>
        <dbReference type="Proteomes" id="UP000292423"/>
    </source>
</evidence>